<comment type="caution">
    <text evidence="1">The sequence shown here is derived from an EMBL/GenBank/DDBJ whole genome shotgun (WGS) entry which is preliminary data.</text>
</comment>
<protein>
    <recommendedName>
        <fullName evidence="3">Three-Cys-motif partner protein TcmP</fullName>
    </recommendedName>
</protein>
<dbReference type="EMBL" id="BMOV01000005">
    <property type="protein sequence ID" value="GGO12241.1"/>
    <property type="molecule type" value="Genomic_DNA"/>
</dbReference>
<evidence type="ECO:0000313" key="2">
    <source>
        <dbReference type="Proteomes" id="UP000602381"/>
    </source>
</evidence>
<proteinExistence type="predicted"/>
<dbReference type="RefSeq" id="WP_150005684.1">
    <property type="nucleotide sequence ID" value="NZ_BMOV01000005.1"/>
</dbReference>
<gene>
    <name evidence="1" type="ORF">GCM10007972_16950</name>
</gene>
<evidence type="ECO:0000313" key="1">
    <source>
        <dbReference type="EMBL" id="GGO12241.1"/>
    </source>
</evidence>
<sequence>MPENFQWSPNKPLPKIEEHSIRKLDVLSKYLDVYFDTVVPNPRTERLNITLVDGFCGGGAYQKNDCIQQGSPLILLRAVEDARIRLNRNREKPLEINARYIFVDSNDNHIAALREQITDEGYGDQIGGSISLRVAEFAEELPRILREIRTNQRVGRSIFVLDQFGYSDVPMASIKTIFSELDRPEIILTFAIDSFLNYLREESAALEVYRQFGVNDAFISDWNANKSDEAFGRMVTQRLLMSNIQRDSGAEFFTPFMLWSRTDNRWMMLAHLSRHQAARDKMLGVHWDTQNSFRHFGRGSLFSLGFDTRLIESKDALFSFADQDRTRLEAELLAELPKEIHACLNDDSVSIEALLEKIGNRTAATNHDLFGVITELARAREFEVLSGKGTLKRAGTRIQTSDRLILPAQRTLFQL</sequence>
<dbReference type="NCBIfam" id="TIGR04474">
    <property type="entry name" value="tcm_partner"/>
    <property type="match status" value="1"/>
</dbReference>
<reference evidence="2" key="1">
    <citation type="journal article" date="2019" name="Int. J. Syst. Evol. Microbiol.">
        <title>The Global Catalogue of Microorganisms (GCM) 10K type strain sequencing project: providing services to taxonomists for standard genome sequencing and annotation.</title>
        <authorList>
            <consortium name="The Broad Institute Genomics Platform"/>
            <consortium name="The Broad Institute Genome Sequencing Center for Infectious Disease"/>
            <person name="Wu L."/>
            <person name="Ma J."/>
        </authorList>
    </citation>
    <scope>NUCLEOTIDE SEQUENCE [LARGE SCALE GENOMIC DNA]</scope>
    <source>
        <strain evidence="2">JCM 17843</strain>
    </source>
</reference>
<dbReference type="Proteomes" id="UP000602381">
    <property type="component" value="Unassembled WGS sequence"/>
</dbReference>
<name>A0ABQ2LDF9_9PROT</name>
<organism evidence="1 2">
    <name type="scientific">Iodidimonas muriae</name>
    <dbReference type="NCBI Taxonomy" id="261467"/>
    <lineage>
        <taxon>Bacteria</taxon>
        <taxon>Pseudomonadati</taxon>
        <taxon>Pseudomonadota</taxon>
        <taxon>Alphaproteobacteria</taxon>
        <taxon>Iodidimonadales</taxon>
        <taxon>Iodidimonadaceae</taxon>
        <taxon>Iodidimonas</taxon>
    </lineage>
</organism>
<keyword evidence="2" id="KW-1185">Reference proteome</keyword>
<accession>A0ABQ2LDF9</accession>
<dbReference type="InterPro" id="IPR031009">
    <property type="entry name" value="Tcm_partner"/>
</dbReference>
<evidence type="ECO:0008006" key="3">
    <source>
        <dbReference type="Google" id="ProtNLM"/>
    </source>
</evidence>